<keyword evidence="1" id="KW-0732">Signal</keyword>
<evidence type="ECO:0000313" key="3">
    <source>
        <dbReference type="Proteomes" id="UP000279833"/>
    </source>
</evidence>
<evidence type="ECO:0000313" key="2">
    <source>
        <dbReference type="EMBL" id="VDP58359.1"/>
    </source>
</evidence>
<dbReference type="EMBL" id="UZAK01037292">
    <property type="protein sequence ID" value="VDP58359.1"/>
    <property type="molecule type" value="Genomic_DNA"/>
</dbReference>
<name>A0A183KJ82_9TREM</name>
<proteinExistence type="predicted"/>
<dbReference type="WBParaSite" id="SCUD_0001509101-mRNA-1">
    <property type="protein sequence ID" value="SCUD_0001509101-mRNA-1"/>
    <property type="gene ID" value="SCUD_0001509101"/>
</dbReference>
<evidence type="ECO:0000256" key="1">
    <source>
        <dbReference type="SAM" id="SignalP"/>
    </source>
</evidence>
<feature type="chain" id="PRO_5043140850" evidence="1">
    <location>
        <begin position="18"/>
        <end position="77"/>
    </location>
</feature>
<feature type="signal peptide" evidence="1">
    <location>
        <begin position="1"/>
        <end position="17"/>
    </location>
</feature>
<protein>
    <submittedName>
        <fullName evidence="4">Secreted protein</fullName>
    </submittedName>
</protein>
<keyword evidence="3" id="KW-1185">Reference proteome</keyword>
<gene>
    <name evidence="2" type="ORF">SCUD_LOCUS15089</name>
</gene>
<dbReference type="AlphaFoldDB" id="A0A183KJ82"/>
<reference evidence="4" key="1">
    <citation type="submission" date="2016-06" db="UniProtKB">
        <authorList>
            <consortium name="WormBaseParasite"/>
        </authorList>
    </citation>
    <scope>IDENTIFICATION</scope>
</reference>
<accession>A0A183KJ82</accession>
<organism evidence="4">
    <name type="scientific">Schistosoma curassoni</name>
    <dbReference type="NCBI Taxonomy" id="6186"/>
    <lineage>
        <taxon>Eukaryota</taxon>
        <taxon>Metazoa</taxon>
        <taxon>Spiralia</taxon>
        <taxon>Lophotrochozoa</taxon>
        <taxon>Platyhelminthes</taxon>
        <taxon>Trematoda</taxon>
        <taxon>Digenea</taxon>
        <taxon>Strigeidida</taxon>
        <taxon>Schistosomatoidea</taxon>
        <taxon>Schistosomatidae</taxon>
        <taxon>Schistosoma</taxon>
    </lineage>
</organism>
<sequence length="77" mass="8486">MSTCPFLLISIVFKVDCNTSSLTYSPDSSASRISCFFLSLFHFKCSPIKSTILGKASSAARTFKNAKRVRRARKSTA</sequence>
<reference evidence="2 3" key="2">
    <citation type="submission" date="2018-11" db="EMBL/GenBank/DDBJ databases">
        <authorList>
            <consortium name="Pathogen Informatics"/>
        </authorList>
    </citation>
    <scope>NUCLEOTIDE SEQUENCE [LARGE SCALE GENOMIC DNA]</scope>
    <source>
        <strain evidence="2">Dakar</strain>
        <strain evidence="3">Dakar, Senegal</strain>
    </source>
</reference>
<dbReference type="Proteomes" id="UP000279833">
    <property type="component" value="Unassembled WGS sequence"/>
</dbReference>
<evidence type="ECO:0000313" key="4">
    <source>
        <dbReference type="WBParaSite" id="SCUD_0001509101-mRNA-1"/>
    </source>
</evidence>